<organism evidence="6 7">
    <name type="scientific">Saccharopolyspora hirsuta</name>
    <dbReference type="NCBI Taxonomy" id="1837"/>
    <lineage>
        <taxon>Bacteria</taxon>
        <taxon>Bacillati</taxon>
        <taxon>Actinomycetota</taxon>
        <taxon>Actinomycetes</taxon>
        <taxon>Pseudonocardiales</taxon>
        <taxon>Pseudonocardiaceae</taxon>
        <taxon>Saccharopolyspora</taxon>
    </lineage>
</organism>
<keyword evidence="7" id="KW-1185">Reference proteome</keyword>
<dbReference type="RefSeq" id="WP_150068923.1">
    <property type="nucleotide sequence ID" value="NZ_VWPH01000011.1"/>
</dbReference>
<dbReference type="EMBL" id="VWPH01000011">
    <property type="protein sequence ID" value="KAA5830069.1"/>
    <property type="molecule type" value="Genomic_DNA"/>
</dbReference>
<keyword evidence="2" id="KW-0805">Transcription regulation</keyword>
<dbReference type="Pfam" id="PF03466">
    <property type="entry name" value="LysR_substrate"/>
    <property type="match status" value="1"/>
</dbReference>
<evidence type="ECO:0000256" key="4">
    <source>
        <dbReference type="ARBA" id="ARBA00023163"/>
    </source>
</evidence>
<evidence type="ECO:0000256" key="3">
    <source>
        <dbReference type="ARBA" id="ARBA00023125"/>
    </source>
</evidence>
<dbReference type="PANTHER" id="PTHR30346:SF29">
    <property type="entry name" value="LYSR SUBSTRATE-BINDING"/>
    <property type="match status" value="1"/>
</dbReference>
<dbReference type="GO" id="GO:0003677">
    <property type="term" value="F:DNA binding"/>
    <property type="evidence" value="ECO:0007669"/>
    <property type="project" value="UniProtKB-KW"/>
</dbReference>
<dbReference type="SMR" id="A0A5M7BK97"/>
<dbReference type="Pfam" id="PF00126">
    <property type="entry name" value="HTH_1"/>
    <property type="match status" value="1"/>
</dbReference>
<name>A0A5M7BK97_SACHI</name>
<dbReference type="Proteomes" id="UP000323946">
    <property type="component" value="Unassembled WGS sequence"/>
</dbReference>
<evidence type="ECO:0000256" key="1">
    <source>
        <dbReference type="ARBA" id="ARBA00009437"/>
    </source>
</evidence>
<dbReference type="PROSITE" id="PS50931">
    <property type="entry name" value="HTH_LYSR"/>
    <property type="match status" value="1"/>
</dbReference>
<evidence type="ECO:0000313" key="7">
    <source>
        <dbReference type="Proteomes" id="UP000323946"/>
    </source>
</evidence>
<dbReference type="InterPro" id="IPR000847">
    <property type="entry name" value="LysR_HTH_N"/>
</dbReference>
<dbReference type="CDD" id="cd05466">
    <property type="entry name" value="PBP2_LTTR_substrate"/>
    <property type="match status" value="1"/>
</dbReference>
<dbReference type="GO" id="GO:0003700">
    <property type="term" value="F:DNA-binding transcription factor activity"/>
    <property type="evidence" value="ECO:0007669"/>
    <property type="project" value="InterPro"/>
</dbReference>
<reference evidence="6 7" key="1">
    <citation type="submission" date="2019-09" db="EMBL/GenBank/DDBJ databases">
        <title>Draft genome sequence of the thermophilic Saccharopolyspora hirsuta VKM Ac-666T.</title>
        <authorList>
            <person name="Lobastova T.G."/>
            <person name="Fokina V."/>
            <person name="Bragin E.Y."/>
            <person name="Shtratnikova V.Y."/>
            <person name="Starodumova I.P."/>
            <person name="Tarlachkov S.V."/>
            <person name="Donova M.V."/>
        </authorList>
    </citation>
    <scope>NUCLEOTIDE SEQUENCE [LARGE SCALE GENOMIC DNA]</scope>
    <source>
        <strain evidence="6 7">VKM Ac-666</strain>
    </source>
</reference>
<dbReference type="GO" id="GO:0032993">
    <property type="term" value="C:protein-DNA complex"/>
    <property type="evidence" value="ECO:0007669"/>
    <property type="project" value="TreeGrafter"/>
</dbReference>
<dbReference type="Gene3D" id="3.40.190.10">
    <property type="entry name" value="Periplasmic binding protein-like II"/>
    <property type="match status" value="2"/>
</dbReference>
<dbReference type="InterPro" id="IPR005119">
    <property type="entry name" value="LysR_subst-bd"/>
</dbReference>
<dbReference type="InterPro" id="IPR036390">
    <property type="entry name" value="WH_DNA-bd_sf"/>
</dbReference>
<evidence type="ECO:0000313" key="6">
    <source>
        <dbReference type="EMBL" id="KAA5830069.1"/>
    </source>
</evidence>
<feature type="domain" description="HTH lysR-type" evidence="5">
    <location>
        <begin position="12"/>
        <end position="69"/>
    </location>
</feature>
<keyword evidence="4" id="KW-0804">Transcription</keyword>
<dbReference type="AlphaFoldDB" id="A0A5M7BK97"/>
<evidence type="ECO:0000259" key="5">
    <source>
        <dbReference type="PROSITE" id="PS50931"/>
    </source>
</evidence>
<dbReference type="SUPFAM" id="SSF53850">
    <property type="entry name" value="Periplasmic binding protein-like II"/>
    <property type="match status" value="1"/>
</dbReference>
<comment type="caution">
    <text evidence="6">The sequence shown here is derived from an EMBL/GenBank/DDBJ whole genome shotgun (WGS) entry which is preliminary data.</text>
</comment>
<comment type="similarity">
    <text evidence="1">Belongs to the LysR transcriptional regulatory family.</text>
</comment>
<protein>
    <submittedName>
        <fullName evidence="6">LysR family transcriptional regulator</fullName>
    </submittedName>
</protein>
<dbReference type="Gene3D" id="1.10.10.10">
    <property type="entry name" value="Winged helix-like DNA-binding domain superfamily/Winged helix DNA-binding domain"/>
    <property type="match status" value="1"/>
</dbReference>
<gene>
    <name evidence="6" type="ORF">F1721_23460</name>
</gene>
<keyword evidence="3" id="KW-0238">DNA-binding</keyword>
<proteinExistence type="inferred from homology"/>
<dbReference type="PRINTS" id="PR00039">
    <property type="entry name" value="HTHLYSR"/>
</dbReference>
<dbReference type="PANTHER" id="PTHR30346">
    <property type="entry name" value="TRANSCRIPTIONAL DUAL REGULATOR HCAR-RELATED"/>
    <property type="match status" value="1"/>
</dbReference>
<dbReference type="OrthoDB" id="3636008at2"/>
<dbReference type="SUPFAM" id="SSF46785">
    <property type="entry name" value="Winged helix' DNA-binding domain"/>
    <property type="match status" value="1"/>
</dbReference>
<dbReference type="InterPro" id="IPR036388">
    <property type="entry name" value="WH-like_DNA-bd_sf"/>
</dbReference>
<evidence type="ECO:0000256" key="2">
    <source>
        <dbReference type="ARBA" id="ARBA00023015"/>
    </source>
</evidence>
<accession>A0A5M7BK97</accession>
<dbReference type="FunFam" id="1.10.10.10:FF:000001">
    <property type="entry name" value="LysR family transcriptional regulator"/>
    <property type="match status" value="1"/>
</dbReference>
<sequence length="311" mass="33600">MVVVKAAEAYRFRLDWFISFVSVVEQGGFSAAAQALYRSQSRISTHVAELERALGVRLFDRTRIPVELTAEGRELLPHARGMLQHLQAASDNAARAVQRVRGKVRLGAYPSAAAHLFPYLFEQSAQRYPGVDLVLWEGATLELEAALLSGDVDLAVRPVLPVPASDALTHQPLWREPLVAVLPGDERPDGPLRLADLAARPLVTVGENGGRGNDHVEPALVFEQAGLAPDVVFRTNQPQTLIALVRGGIAVGVTNALAMSMANTEGVRVVPIADATRGREVALWWRTDRTSTRAGEAIRTLLAEAPPPDLG</sequence>